<reference evidence="2 3" key="1">
    <citation type="journal article" date="2016" name="Nat. Commun.">
        <title>Thousands of microbial genomes shed light on interconnected biogeochemical processes in an aquifer system.</title>
        <authorList>
            <person name="Anantharaman K."/>
            <person name="Brown C.T."/>
            <person name="Hug L.A."/>
            <person name="Sharon I."/>
            <person name="Castelle C.J."/>
            <person name="Probst A.J."/>
            <person name="Thomas B.C."/>
            <person name="Singh A."/>
            <person name="Wilkins M.J."/>
            <person name="Karaoz U."/>
            <person name="Brodie E.L."/>
            <person name="Williams K.H."/>
            <person name="Hubbard S.S."/>
            <person name="Banfield J.F."/>
        </authorList>
    </citation>
    <scope>NUCLEOTIDE SEQUENCE [LARGE SCALE GENOMIC DNA]</scope>
</reference>
<keyword evidence="1" id="KW-1133">Transmembrane helix</keyword>
<proteinExistence type="predicted"/>
<organism evidence="2 3">
    <name type="scientific">Candidatus Gottesmanbacteria bacterium RBG_16_43_7</name>
    <dbReference type="NCBI Taxonomy" id="1798373"/>
    <lineage>
        <taxon>Bacteria</taxon>
        <taxon>Candidatus Gottesmaniibacteriota</taxon>
    </lineage>
</organism>
<gene>
    <name evidence="2" type="ORF">A2154_01040</name>
</gene>
<protein>
    <submittedName>
        <fullName evidence="2">Uncharacterized protein</fullName>
    </submittedName>
</protein>
<keyword evidence="1" id="KW-0812">Transmembrane</keyword>
<accession>A0A1F5Z7M3</accession>
<dbReference type="AlphaFoldDB" id="A0A1F5Z7M3"/>
<keyword evidence="1" id="KW-0472">Membrane</keyword>
<dbReference type="PROSITE" id="PS51257">
    <property type="entry name" value="PROKAR_LIPOPROTEIN"/>
    <property type="match status" value="1"/>
</dbReference>
<evidence type="ECO:0000313" key="3">
    <source>
        <dbReference type="Proteomes" id="UP000176854"/>
    </source>
</evidence>
<dbReference type="Proteomes" id="UP000176854">
    <property type="component" value="Unassembled WGS sequence"/>
</dbReference>
<name>A0A1F5Z7M3_9BACT</name>
<feature type="transmembrane region" description="Helical" evidence="1">
    <location>
        <begin position="7"/>
        <end position="30"/>
    </location>
</feature>
<evidence type="ECO:0000256" key="1">
    <source>
        <dbReference type="SAM" id="Phobius"/>
    </source>
</evidence>
<sequence>MKRDLCWDIIFTVWTVVIALLFLMACYSIAWELARITPSKAQAILQSEVDQNPILDGTVRNVVLSSPICSSATGGFACRVDIQFCLGNQRSSGWCTYRIGQPQICGITSVISP</sequence>
<evidence type="ECO:0000313" key="2">
    <source>
        <dbReference type="EMBL" id="OGG08436.1"/>
    </source>
</evidence>
<dbReference type="EMBL" id="MFJC01000067">
    <property type="protein sequence ID" value="OGG08436.1"/>
    <property type="molecule type" value="Genomic_DNA"/>
</dbReference>
<comment type="caution">
    <text evidence="2">The sequence shown here is derived from an EMBL/GenBank/DDBJ whole genome shotgun (WGS) entry which is preliminary data.</text>
</comment>